<feature type="compositionally biased region" description="Low complexity" evidence="2">
    <location>
        <begin position="1"/>
        <end position="14"/>
    </location>
</feature>
<dbReference type="EMBL" id="DSOK01000201">
    <property type="protein sequence ID" value="HEN15199.1"/>
    <property type="molecule type" value="Genomic_DNA"/>
</dbReference>
<dbReference type="InterPro" id="IPR027417">
    <property type="entry name" value="P-loop_NTPase"/>
</dbReference>
<protein>
    <submittedName>
        <fullName evidence="4">ATPase</fullName>
    </submittedName>
</protein>
<evidence type="ECO:0000256" key="1">
    <source>
        <dbReference type="ARBA" id="ARBA00023125"/>
    </source>
</evidence>
<dbReference type="SUPFAM" id="SSF52540">
    <property type="entry name" value="P-loop containing nucleoside triphosphate hydrolases"/>
    <property type="match status" value="1"/>
</dbReference>
<dbReference type="SUPFAM" id="SSF46785">
    <property type="entry name" value="Winged helix' DNA-binding domain"/>
    <property type="match status" value="1"/>
</dbReference>
<keyword evidence="1" id="KW-0238">DNA-binding</keyword>
<accession>A0A7C2JZN1</accession>
<dbReference type="InterPro" id="IPR003593">
    <property type="entry name" value="AAA+_ATPase"/>
</dbReference>
<dbReference type="GO" id="GO:0003677">
    <property type="term" value="F:DNA binding"/>
    <property type="evidence" value="ECO:0007669"/>
    <property type="project" value="UniProtKB-KW"/>
</dbReference>
<evidence type="ECO:0000259" key="3">
    <source>
        <dbReference type="SMART" id="SM00382"/>
    </source>
</evidence>
<reference evidence="4" key="1">
    <citation type="journal article" date="2020" name="mSystems">
        <title>Genome- and Community-Level Interaction Insights into Carbon Utilization and Element Cycling Functions of Hydrothermarchaeota in Hydrothermal Sediment.</title>
        <authorList>
            <person name="Zhou Z."/>
            <person name="Liu Y."/>
            <person name="Xu W."/>
            <person name="Pan J."/>
            <person name="Luo Z.H."/>
            <person name="Li M."/>
        </authorList>
    </citation>
    <scope>NUCLEOTIDE SEQUENCE [LARGE SCALE GENOMIC DNA]</scope>
    <source>
        <strain evidence="4">SpSt-339</strain>
    </source>
</reference>
<gene>
    <name evidence="4" type="ORF">ENQ76_07005</name>
</gene>
<dbReference type="AlphaFoldDB" id="A0A7C2JZN1"/>
<organism evidence="4">
    <name type="scientific">Schlesneria paludicola</name>
    <dbReference type="NCBI Taxonomy" id="360056"/>
    <lineage>
        <taxon>Bacteria</taxon>
        <taxon>Pseudomonadati</taxon>
        <taxon>Planctomycetota</taxon>
        <taxon>Planctomycetia</taxon>
        <taxon>Planctomycetales</taxon>
        <taxon>Planctomycetaceae</taxon>
        <taxon>Schlesneria</taxon>
    </lineage>
</organism>
<name>A0A7C2JZN1_9PLAN</name>
<feature type="domain" description="AAA+ ATPase" evidence="3">
    <location>
        <begin position="166"/>
        <end position="376"/>
    </location>
</feature>
<proteinExistence type="predicted"/>
<feature type="region of interest" description="Disordered" evidence="2">
    <location>
        <begin position="1"/>
        <end position="21"/>
    </location>
</feature>
<dbReference type="Gene3D" id="3.40.50.300">
    <property type="entry name" value="P-loop containing nucleotide triphosphate hydrolases"/>
    <property type="match status" value="2"/>
</dbReference>
<sequence length="455" mass="50986">MNAGLRAADGAAAGSTVPPPRSPLQLADSGLTLGFLSELVLKLLYVHGSLLGQEIAQQIRLPFPIVDEALRFLKDQRCIEVSSGDLLGRVSYRFALTELGRLRAREVFEQCRYVGPAPVAMEQYVAQSRRQTVTGIPCSPEALKLAFQEFILRPGLVDELGPAVCTGRSVFVYGPPGNGKTVIAKGLGRYLNTYGGEIYVPYALLAENTIITVYDPVLHQTTDDAELARRGMIPRAAAAPIETTTAAAPDTSADLRWRRIRRPVIITGGELTLDMLELQHHKTGNFYNAPLHIKANGGVFLIDDFGRQLVSPRDLLNRWIVPLEERIDYLTLATGRKFAFPFEQLIIFSTNLDPKDLVDDAFLRRIRYKVRVDPPSREVFQQIFDLACRQRSLPPSQAVVDYLFQTYYDRGRPPRSSDPRDFLDLIQAECRFQGQPVEWTEPLVAHTARRLFHQI</sequence>
<dbReference type="InterPro" id="IPR036390">
    <property type="entry name" value="WH_DNA-bd_sf"/>
</dbReference>
<comment type="caution">
    <text evidence="4">The sequence shown here is derived from an EMBL/GenBank/DDBJ whole genome shotgun (WGS) entry which is preliminary data.</text>
</comment>
<evidence type="ECO:0000313" key="4">
    <source>
        <dbReference type="EMBL" id="HEN15199.1"/>
    </source>
</evidence>
<evidence type="ECO:0000256" key="2">
    <source>
        <dbReference type="SAM" id="MobiDB-lite"/>
    </source>
</evidence>
<dbReference type="SMART" id="SM00382">
    <property type="entry name" value="AAA"/>
    <property type="match status" value="1"/>
</dbReference>